<dbReference type="Gene3D" id="2.40.50.140">
    <property type="entry name" value="Nucleic acid-binding proteins"/>
    <property type="match status" value="1"/>
</dbReference>
<evidence type="ECO:0000256" key="1">
    <source>
        <dbReference type="ARBA" id="ARBA00004496"/>
    </source>
</evidence>
<evidence type="ECO:0000256" key="9">
    <source>
        <dbReference type="ARBA" id="ARBA00022840"/>
    </source>
</evidence>
<dbReference type="Pfam" id="PF01588">
    <property type="entry name" value="tRNA_bind"/>
    <property type="match status" value="1"/>
</dbReference>
<dbReference type="InterPro" id="IPR005147">
    <property type="entry name" value="tRNA_synthase_B5-dom"/>
</dbReference>
<dbReference type="InterPro" id="IPR005146">
    <property type="entry name" value="B3/B4_tRNA-bd"/>
</dbReference>
<dbReference type="Proteomes" id="UP001229244">
    <property type="component" value="Unassembled WGS sequence"/>
</dbReference>
<keyword evidence="13 15" id="KW-0030">Aminoacyl-tRNA synthetase</keyword>
<feature type="domain" description="FDX-ACB" evidence="19">
    <location>
        <begin position="710"/>
        <end position="803"/>
    </location>
</feature>
<name>A0AAE4AU66_9HYPH</name>
<dbReference type="Gene3D" id="3.30.930.10">
    <property type="entry name" value="Bira Bifunctional Protein, Domain 2"/>
    <property type="match status" value="1"/>
</dbReference>
<evidence type="ECO:0000256" key="10">
    <source>
        <dbReference type="ARBA" id="ARBA00022842"/>
    </source>
</evidence>
<dbReference type="SMART" id="SM00874">
    <property type="entry name" value="B5"/>
    <property type="match status" value="1"/>
</dbReference>
<comment type="subcellular location">
    <subcellularLocation>
        <location evidence="1 15">Cytoplasm</location>
    </subcellularLocation>
</comment>
<evidence type="ECO:0000313" key="22">
    <source>
        <dbReference type="Proteomes" id="UP001229244"/>
    </source>
</evidence>
<dbReference type="SMART" id="SM00873">
    <property type="entry name" value="B3_4"/>
    <property type="match status" value="1"/>
</dbReference>
<dbReference type="GO" id="GO:0009328">
    <property type="term" value="C:phenylalanine-tRNA ligase complex"/>
    <property type="evidence" value="ECO:0007669"/>
    <property type="project" value="TreeGrafter"/>
</dbReference>
<keyword evidence="11 16" id="KW-0694">RNA-binding</keyword>
<comment type="catalytic activity">
    <reaction evidence="14 15">
        <text>tRNA(Phe) + L-phenylalanine + ATP = L-phenylalanyl-tRNA(Phe) + AMP + diphosphate + H(+)</text>
        <dbReference type="Rhea" id="RHEA:19413"/>
        <dbReference type="Rhea" id="RHEA-COMP:9668"/>
        <dbReference type="Rhea" id="RHEA-COMP:9699"/>
        <dbReference type="ChEBI" id="CHEBI:15378"/>
        <dbReference type="ChEBI" id="CHEBI:30616"/>
        <dbReference type="ChEBI" id="CHEBI:33019"/>
        <dbReference type="ChEBI" id="CHEBI:58095"/>
        <dbReference type="ChEBI" id="CHEBI:78442"/>
        <dbReference type="ChEBI" id="CHEBI:78531"/>
        <dbReference type="ChEBI" id="CHEBI:456215"/>
        <dbReference type="EC" id="6.1.1.20"/>
    </reaction>
</comment>
<dbReference type="SMART" id="SM00896">
    <property type="entry name" value="FDX-ACB"/>
    <property type="match status" value="1"/>
</dbReference>
<evidence type="ECO:0000259" key="19">
    <source>
        <dbReference type="PROSITE" id="PS51447"/>
    </source>
</evidence>
<reference evidence="21" key="1">
    <citation type="submission" date="2023-07" db="EMBL/GenBank/DDBJ databases">
        <title>Genomic Encyclopedia of Type Strains, Phase IV (KMG-IV): sequencing the most valuable type-strain genomes for metagenomic binning, comparative biology and taxonomic classification.</title>
        <authorList>
            <person name="Goeker M."/>
        </authorList>
    </citation>
    <scope>NUCLEOTIDE SEQUENCE</scope>
    <source>
        <strain evidence="21">DSM 21202</strain>
    </source>
</reference>
<keyword evidence="12 15" id="KW-0648">Protein biosynthesis</keyword>
<evidence type="ECO:0000256" key="17">
    <source>
        <dbReference type="SAM" id="MobiDB-lite"/>
    </source>
</evidence>
<proteinExistence type="inferred from homology"/>
<dbReference type="AlphaFoldDB" id="A0AAE4AU66"/>
<keyword evidence="6 15" id="KW-0436">Ligase</keyword>
<feature type="binding site" evidence="15">
    <location>
        <position position="461"/>
    </location>
    <ligand>
        <name>Mg(2+)</name>
        <dbReference type="ChEBI" id="CHEBI:18420"/>
        <note>shared with alpha subunit</note>
    </ligand>
</feature>
<dbReference type="SUPFAM" id="SSF55681">
    <property type="entry name" value="Class II aaRS and biotin synthetases"/>
    <property type="match status" value="1"/>
</dbReference>
<dbReference type="InterPro" id="IPR045864">
    <property type="entry name" value="aa-tRNA-synth_II/BPL/LPL"/>
</dbReference>
<dbReference type="InterPro" id="IPR041616">
    <property type="entry name" value="PheRS_beta_core"/>
</dbReference>
<evidence type="ECO:0000256" key="3">
    <source>
        <dbReference type="ARBA" id="ARBA00011209"/>
    </source>
</evidence>
<keyword evidence="5 16" id="KW-0820">tRNA-binding</keyword>
<evidence type="ECO:0000256" key="8">
    <source>
        <dbReference type="ARBA" id="ARBA00022741"/>
    </source>
</evidence>
<protein>
    <recommendedName>
        <fullName evidence="15">Phenylalanine--tRNA ligase beta subunit</fullName>
        <ecNumber evidence="15">6.1.1.20</ecNumber>
    </recommendedName>
    <alternativeName>
        <fullName evidence="15">Phenylalanyl-tRNA synthetase beta subunit</fullName>
        <shortName evidence="15">PheRS</shortName>
    </alternativeName>
</protein>
<organism evidence="21 22">
    <name type="scientific">Amorphus orientalis</name>
    <dbReference type="NCBI Taxonomy" id="649198"/>
    <lineage>
        <taxon>Bacteria</taxon>
        <taxon>Pseudomonadati</taxon>
        <taxon>Pseudomonadota</taxon>
        <taxon>Alphaproteobacteria</taxon>
        <taxon>Hyphomicrobiales</taxon>
        <taxon>Amorphaceae</taxon>
        <taxon>Amorphus</taxon>
    </lineage>
</organism>
<comment type="subunit">
    <text evidence="3 15">Tetramer of two alpha and two beta subunits.</text>
</comment>
<feature type="binding site" evidence="15">
    <location>
        <position position="465"/>
    </location>
    <ligand>
        <name>Mg(2+)</name>
        <dbReference type="ChEBI" id="CHEBI:18420"/>
        <note>shared with alpha subunit</note>
    </ligand>
</feature>
<keyword evidence="9 15" id="KW-0067">ATP-binding</keyword>
<comment type="similarity">
    <text evidence="2 15">Belongs to the phenylalanyl-tRNA synthetase beta subunit family. Type 1 subfamily.</text>
</comment>
<keyword evidence="10 15" id="KW-0460">Magnesium</keyword>
<dbReference type="Gene3D" id="3.30.70.380">
    <property type="entry name" value="Ferrodoxin-fold anticodon-binding domain"/>
    <property type="match status" value="1"/>
</dbReference>
<dbReference type="NCBIfam" id="TIGR00472">
    <property type="entry name" value="pheT_bact"/>
    <property type="match status" value="1"/>
</dbReference>
<evidence type="ECO:0000259" key="18">
    <source>
        <dbReference type="PROSITE" id="PS50886"/>
    </source>
</evidence>
<dbReference type="InterPro" id="IPR045060">
    <property type="entry name" value="Phe-tRNA-ligase_IIc_bsu"/>
</dbReference>
<dbReference type="GO" id="GO:0006432">
    <property type="term" value="P:phenylalanyl-tRNA aminoacylation"/>
    <property type="evidence" value="ECO:0007669"/>
    <property type="project" value="UniProtKB-UniRule"/>
</dbReference>
<evidence type="ECO:0000256" key="12">
    <source>
        <dbReference type="ARBA" id="ARBA00022917"/>
    </source>
</evidence>
<feature type="domain" description="TRNA-binding" evidence="18">
    <location>
        <begin position="39"/>
        <end position="149"/>
    </location>
</feature>
<keyword evidence="22" id="KW-1185">Reference proteome</keyword>
<dbReference type="InterPro" id="IPR033714">
    <property type="entry name" value="tRNA_bind_bactPheRS"/>
</dbReference>
<evidence type="ECO:0000256" key="13">
    <source>
        <dbReference type="ARBA" id="ARBA00023146"/>
    </source>
</evidence>
<feature type="binding site" evidence="15">
    <location>
        <position position="455"/>
    </location>
    <ligand>
        <name>Mg(2+)</name>
        <dbReference type="ChEBI" id="CHEBI:18420"/>
        <note>shared with alpha subunit</note>
    </ligand>
</feature>
<dbReference type="GO" id="GO:0000049">
    <property type="term" value="F:tRNA binding"/>
    <property type="evidence" value="ECO:0007669"/>
    <property type="project" value="UniProtKB-UniRule"/>
</dbReference>
<comment type="cofactor">
    <cofactor evidence="15">
        <name>Mg(2+)</name>
        <dbReference type="ChEBI" id="CHEBI:18420"/>
    </cofactor>
    <text evidence="15">Binds 2 magnesium ions per tetramer.</text>
</comment>
<dbReference type="GO" id="GO:0004826">
    <property type="term" value="F:phenylalanine-tRNA ligase activity"/>
    <property type="evidence" value="ECO:0007669"/>
    <property type="project" value="UniProtKB-UniRule"/>
</dbReference>
<feature type="domain" description="B5" evidence="20">
    <location>
        <begin position="402"/>
        <end position="477"/>
    </location>
</feature>
<evidence type="ECO:0000256" key="6">
    <source>
        <dbReference type="ARBA" id="ARBA00022598"/>
    </source>
</evidence>
<sequence>MKFTLSWLKDHLETDASLDDIATTLTMIGLEVEEVTDASRALAPFVIAKVISAEQHPNADRLRVCMVDTGAGDPVQVVCGAPNARAGMTGVFAAPGTHVPGTGVDLKVGEIRGVESRGMLLSERELGLSDEHSGIIDLPDDAPKGTPYAAWLGLDDPVIEIAITPNRADCLGVSGVARDLAAAGLGRLKDAPVAPVAGNGPCPVSVTLSFPEGNPICPAFALRKVSGVKNGPSPEWLKRRLMAIGLRPINALVDITNLLTFDRNRPLHVFDAAKVKGDLTVRRAKQGESLLALDGRTYTLDDTMCVIADEAGVESLAGIMGGEETGCSEETTDVLIESALWDPLAIARTGRSLNIVSDARFRFERGIDPAFTLPGLELATALVLELCGGTASEVVLAGEIPADRRTIAFPVAEVARLSGITVPDARIVEILTALGFEVAGSGDTLDVTVPSWRADVEGKADLVEEVVRIVGLDAIPAEPMPRLSSVAHKVLTPMQVRTRLARRTLAARGFVEAITWSFLSAPEAEAFGGGQAELKLANPIASDLSDMRPSQVPGLVRSLQKNADRGMTDQPLFEVGQVFLGDRPEDQKTAATGVRRGTAKPGGAGRHWSGNAGSVDVFDAKADALAVLSAAGAPAERVQVTRDAPAWLHPGRSGTLRLGPIVLGHFGELHPKALEVVDADGPVVAFELHLDAIPAAKSKPTKAKPALSVSDQMPVRRDFAFVVEDAVEAVDILRSARGAEKTLISDVDVFDVYRGKGIEDGKKSVAIEVTLQPRDRTLTDEEIDAVAEKVVAAVSKATGGVLRG</sequence>
<dbReference type="SUPFAM" id="SSF46955">
    <property type="entry name" value="Putative DNA-binding domain"/>
    <property type="match status" value="1"/>
</dbReference>
<dbReference type="InterPro" id="IPR005121">
    <property type="entry name" value="Fdx_antiC-bd"/>
</dbReference>
<dbReference type="GO" id="GO:0005524">
    <property type="term" value="F:ATP binding"/>
    <property type="evidence" value="ECO:0007669"/>
    <property type="project" value="UniProtKB-UniRule"/>
</dbReference>
<dbReference type="InterPro" id="IPR009061">
    <property type="entry name" value="DNA-bd_dom_put_sf"/>
</dbReference>
<dbReference type="FunFam" id="3.30.56.10:FF:000002">
    <property type="entry name" value="Phenylalanine--tRNA ligase beta subunit"/>
    <property type="match status" value="1"/>
</dbReference>
<dbReference type="PROSITE" id="PS50886">
    <property type="entry name" value="TRBD"/>
    <property type="match status" value="1"/>
</dbReference>
<feature type="region of interest" description="Disordered" evidence="17">
    <location>
        <begin position="587"/>
        <end position="609"/>
    </location>
</feature>
<evidence type="ECO:0000259" key="20">
    <source>
        <dbReference type="PROSITE" id="PS51483"/>
    </source>
</evidence>
<evidence type="ECO:0000256" key="7">
    <source>
        <dbReference type="ARBA" id="ARBA00022723"/>
    </source>
</evidence>
<dbReference type="InterPro" id="IPR020825">
    <property type="entry name" value="Phe-tRNA_synthase-like_B3/B4"/>
</dbReference>
<dbReference type="Gene3D" id="3.30.56.10">
    <property type="match status" value="2"/>
</dbReference>
<dbReference type="RefSeq" id="WP_306886964.1">
    <property type="nucleotide sequence ID" value="NZ_JAUSUL010000004.1"/>
</dbReference>
<evidence type="ECO:0000256" key="4">
    <source>
        <dbReference type="ARBA" id="ARBA00022490"/>
    </source>
</evidence>
<dbReference type="Gene3D" id="3.50.40.10">
    <property type="entry name" value="Phenylalanyl-trna Synthetase, Chain B, domain 3"/>
    <property type="match status" value="1"/>
</dbReference>
<dbReference type="Pfam" id="PF03483">
    <property type="entry name" value="B3_4"/>
    <property type="match status" value="1"/>
</dbReference>
<evidence type="ECO:0000256" key="15">
    <source>
        <dbReference type="HAMAP-Rule" id="MF_00283"/>
    </source>
</evidence>
<dbReference type="InterPro" id="IPR004532">
    <property type="entry name" value="Phe-tRNA-ligase_IIc_bsu_bact"/>
</dbReference>
<dbReference type="EMBL" id="JAUSUL010000004">
    <property type="protein sequence ID" value="MDQ0317068.1"/>
    <property type="molecule type" value="Genomic_DNA"/>
</dbReference>
<evidence type="ECO:0000256" key="5">
    <source>
        <dbReference type="ARBA" id="ARBA00022555"/>
    </source>
</evidence>
<dbReference type="PROSITE" id="PS51483">
    <property type="entry name" value="B5"/>
    <property type="match status" value="1"/>
</dbReference>
<dbReference type="InterPro" id="IPR002547">
    <property type="entry name" value="tRNA-bd_dom"/>
</dbReference>
<keyword evidence="8 15" id="KW-0547">Nucleotide-binding</keyword>
<keyword evidence="7 15" id="KW-0479">Metal-binding</keyword>
<dbReference type="CDD" id="cd02796">
    <property type="entry name" value="tRNA_bind_bactPheRS"/>
    <property type="match status" value="1"/>
</dbReference>
<evidence type="ECO:0000256" key="11">
    <source>
        <dbReference type="ARBA" id="ARBA00022884"/>
    </source>
</evidence>
<dbReference type="InterPro" id="IPR036690">
    <property type="entry name" value="Fdx_antiC-bd_sf"/>
</dbReference>
<dbReference type="Pfam" id="PF03147">
    <property type="entry name" value="FDX-ACB"/>
    <property type="match status" value="1"/>
</dbReference>
<gene>
    <name evidence="15" type="primary">pheT</name>
    <name evidence="21" type="ORF">J2S73_003545</name>
</gene>
<dbReference type="SUPFAM" id="SSF56037">
    <property type="entry name" value="PheT/TilS domain"/>
    <property type="match status" value="1"/>
</dbReference>
<evidence type="ECO:0000256" key="2">
    <source>
        <dbReference type="ARBA" id="ARBA00008653"/>
    </source>
</evidence>
<dbReference type="InterPro" id="IPR012340">
    <property type="entry name" value="NA-bd_OB-fold"/>
</dbReference>
<evidence type="ECO:0000256" key="16">
    <source>
        <dbReference type="PROSITE-ProRule" id="PRU00209"/>
    </source>
</evidence>
<dbReference type="Pfam" id="PF17759">
    <property type="entry name" value="tRNA_synthFbeta"/>
    <property type="match status" value="1"/>
</dbReference>
<dbReference type="PANTHER" id="PTHR10947:SF0">
    <property type="entry name" value="PHENYLALANINE--TRNA LIGASE BETA SUBUNIT"/>
    <property type="match status" value="1"/>
</dbReference>
<dbReference type="SUPFAM" id="SSF54991">
    <property type="entry name" value="Anticodon-binding domain of PheRS"/>
    <property type="match status" value="1"/>
</dbReference>
<dbReference type="CDD" id="cd00769">
    <property type="entry name" value="PheRS_beta_core"/>
    <property type="match status" value="1"/>
</dbReference>
<dbReference type="PROSITE" id="PS51447">
    <property type="entry name" value="FDX_ACB"/>
    <property type="match status" value="1"/>
</dbReference>
<dbReference type="FunFam" id="2.40.50.140:FF:000045">
    <property type="entry name" value="Phenylalanine--tRNA ligase beta subunit"/>
    <property type="match status" value="1"/>
</dbReference>
<comment type="caution">
    <text evidence="21">The sequence shown here is derived from an EMBL/GenBank/DDBJ whole genome shotgun (WGS) entry which is preliminary data.</text>
</comment>
<dbReference type="FunFam" id="3.30.70.380:FF:000001">
    <property type="entry name" value="Phenylalanine--tRNA ligase beta subunit"/>
    <property type="match status" value="1"/>
</dbReference>
<dbReference type="Pfam" id="PF03484">
    <property type="entry name" value="B5"/>
    <property type="match status" value="1"/>
</dbReference>
<accession>A0AAE4AU66</accession>
<dbReference type="GO" id="GO:0000287">
    <property type="term" value="F:magnesium ion binding"/>
    <property type="evidence" value="ECO:0007669"/>
    <property type="project" value="UniProtKB-UniRule"/>
</dbReference>
<evidence type="ECO:0000313" key="21">
    <source>
        <dbReference type="EMBL" id="MDQ0317068.1"/>
    </source>
</evidence>
<dbReference type="EC" id="6.1.1.20" evidence="15"/>
<dbReference type="NCBIfam" id="NF045760">
    <property type="entry name" value="YtpR"/>
    <property type="match status" value="1"/>
</dbReference>
<evidence type="ECO:0000256" key="14">
    <source>
        <dbReference type="ARBA" id="ARBA00049255"/>
    </source>
</evidence>
<dbReference type="PANTHER" id="PTHR10947">
    <property type="entry name" value="PHENYLALANYL-TRNA SYNTHETASE BETA CHAIN AND LEUCINE-RICH REPEAT-CONTAINING PROTEIN 47"/>
    <property type="match status" value="1"/>
</dbReference>
<feature type="binding site" evidence="15">
    <location>
        <position position="464"/>
    </location>
    <ligand>
        <name>Mg(2+)</name>
        <dbReference type="ChEBI" id="CHEBI:18420"/>
        <note>shared with alpha subunit</note>
    </ligand>
</feature>
<dbReference type="SUPFAM" id="SSF50249">
    <property type="entry name" value="Nucleic acid-binding proteins"/>
    <property type="match status" value="1"/>
</dbReference>
<keyword evidence="4 15" id="KW-0963">Cytoplasm</keyword>
<dbReference type="HAMAP" id="MF_00283">
    <property type="entry name" value="Phe_tRNA_synth_beta1"/>
    <property type="match status" value="1"/>
</dbReference>